<accession>A0A2P7UVR3</accession>
<sequence length="134" mass="15151">MNKQLLSISMLSLLLSGAPAYASASTDAQVQGESHKVSMEQQKQEQQFTKYYYLSPGQLSQKEAIYLKKGQELRISPKGSFANYTVYDAQNKRIWSGTTAIIIKANEDGYRYVQFQAPYSYEDPNVIVATYTIQ</sequence>
<reference evidence="2 3" key="1">
    <citation type="submission" date="2018-03" db="EMBL/GenBank/DDBJ databases">
        <title>Brevisbacillus phylogenomics.</title>
        <authorList>
            <person name="Dunlap C."/>
        </authorList>
    </citation>
    <scope>NUCLEOTIDE SEQUENCE [LARGE SCALE GENOMIC DNA]</scope>
    <source>
        <strain evidence="2 3">NRRL NRS-1210</strain>
    </source>
</reference>
<feature type="chain" id="PRO_5038751995" evidence="1">
    <location>
        <begin position="23"/>
        <end position="134"/>
    </location>
</feature>
<organism evidence="2 3">
    <name type="scientific">Brevibacillus fortis</name>
    <dbReference type="NCBI Taxonomy" id="2126352"/>
    <lineage>
        <taxon>Bacteria</taxon>
        <taxon>Bacillati</taxon>
        <taxon>Bacillota</taxon>
        <taxon>Bacilli</taxon>
        <taxon>Bacillales</taxon>
        <taxon>Paenibacillaceae</taxon>
        <taxon>Brevibacillus</taxon>
    </lineage>
</organism>
<protein>
    <submittedName>
        <fullName evidence="2">Uncharacterized protein</fullName>
    </submittedName>
</protein>
<keyword evidence="3" id="KW-1185">Reference proteome</keyword>
<gene>
    <name evidence="2" type="ORF">C7R93_20780</name>
</gene>
<evidence type="ECO:0000256" key="1">
    <source>
        <dbReference type="SAM" id="SignalP"/>
    </source>
</evidence>
<evidence type="ECO:0000313" key="2">
    <source>
        <dbReference type="EMBL" id="PSJ91085.1"/>
    </source>
</evidence>
<evidence type="ECO:0000313" key="3">
    <source>
        <dbReference type="Proteomes" id="UP000240419"/>
    </source>
</evidence>
<keyword evidence="1" id="KW-0732">Signal</keyword>
<dbReference type="AlphaFoldDB" id="A0A2P7UVR3"/>
<dbReference type="Proteomes" id="UP000240419">
    <property type="component" value="Unassembled WGS sequence"/>
</dbReference>
<dbReference type="OrthoDB" id="2626398at2"/>
<feature type="signal peptide" evidence="1">
    <location>
        <begin position="1"/>
        <end position="22"/>
    </location>
</feature>
<proteinExistence type="predicted"/>
<name>A0A2P7UVR3_9BACL</name>
<dbReference type="RefSeq" id="WP_106840612.1">
    <property type="nucleotide sequence ID" value="NZ_JARMEZ010000024.1"/>
</dbReference>
<dbReference type="EMBL" id="PXZM01000036">
    <property type="protein sequence ID" value="PSJ91085.1"/>
    <property type="molecule type" value="Genomic_DNA"/>
</dbReference>
<comment type="caution">
    <text evidence="2">The sequence shown here is derived from an EMBL/GenBank/DDBJ whole genome shotgun (WGS) entry which is preliminary data.</text>
</comment>